<protein>
    <submittedName>
        <fullName evidence="1">Uncharacterized protein</fullName>
    </submittedName>
</protein>
<dbReference type="Proteomes" id="UP000003074">
    <property type="component" value="Unassembled WGS sequence"/>
</dbReference>
<sequence>MALHVSHSLQGSPSFEKRQFIALAKIFAADVLPVPLGPVNK</sequence>
<reference evidence="1 2" key="1">
    <citation type="journal article" date="2011" name="J. Bacteriol.">
        <title>Genome Sequence of Lactobacillus salivarius GJ-24, a Probiotic Strain Isolated from Healthy Adult Intestine.</title>
        <authorList>
            <person name="Cho Y.J."/>
            <person name="Choi J.K."/>
            <person name="Kim J.H."/>
            <person name="Lim Y.S."/>
            <person name="Ham J.S."/>
            <person name="Kang D.K."/>
            <person name="Chun J."/>
            <person name="Paik H.D."/>
            <person name="Kim G.B."/>
        </authorList>
    </citation>
    <scope>NUCLEOTIDE SEQUENCE [LARGE SCALE GENOMIC DNA]</scope>
    <source>
        <strain evidence="1 2">GJ-24</strain>
    </source>
</reference>
<gene>
    <name evidence="1" type="ORF">LSGJ_00774</name>
</gene>
<organism evidence="1 2">
    <name type="scientific">Ligilactobacillus salivarius GJ-24</name>
    <dbReference type="NCBI Taxonomy" id="1041521"/>
    <lineage>
        <taxon>Bacteria</taxon>
        <taxon>Bacillati</taxon>
        <taxon>Bacillota</taxon>
        <taxon>Bacilli</taxon>
        <taxon>Lactobacillales</taxon>
        <taxon>Lactobacillaceae</taxon>
        <taxon>Ligilactobacillus</taxon>
    </lineage>
</organism>
<comment type="caution">
    <text evidence="1">The sequence shown here is derived from an EMBL/GenBank/DDBJ whole genome shotgun (WGS) entry which is preliminary data.</text>
</comment>
<dbReference type="EMBL" id="AFOI01000002">
    <property type="protein sequence ID" value="EGM52354.1"/>
    <property type="molecule type" value="Genomic_DNA"/>
</dbReference>
<proteinExistence type="predicted"/>
<evidence type="ECO:0000313" key="2">
    <source>
        <dbReference type="Proteomes" id="UP000003074"/>
    </source>
</evidence>
<dbReference type="AlphaFoldDB" id="F7QT37"/>
<name>F7QT37_9LACO</name>
<evidence type="ECO:0000313" key="1">
    <source>
        <dbReference type="EMBL" id="EGM52354.1"/>
    </source>
</evidence>
<accession>F7QT37</accession>